<comment type="caution">
    <text evidence="2">The sequence shown here is derived from an EMBL/GenBank/DDBJ whole genome shotgun (WGS) entry which is preliminary data.</text>
</comment>
<keyword evidence="1" id="KW-0812">Transmembrane</keyword>
<keyword evidence="1" id="KW-1133">Transmembrane helix</keyword>
<evidence type="ECO:0000313" key="3">
    <source>
        <dbReference type="Proteomes" id="UP000268007"/>
    </source>
</evidence>
<feature type="transmembrane region" description="Helical" evidence="1">
    <location>
        <begin position="103"/>
        <end position="125"/>
    </location>
</feature>
<evidence type="ECO:0000256" key="1">
    <source>
        <dbReference type="SAM" id="Phobius"/>
    </source>
</evidence>
<organism evidence="2 3">
    <name type="scientific">Mucilaginibacter gracilis</name>
    <dbReference type="NCBI Taxonomy" id="423350"/>
    <lineage>
        <taxon>Bacteria</taxon>
        <taxon>Pseudomonadati</taxon>
        <taxon>Bacteroidota</taxon>
        <taxon>Sphingobacteriia</taxon>
        <taxon>Sphingobacteriales</taxon>
        <taxon>Sphingobacteriaceae</taxon>
        <taxon>Mucilaginibacter</taxon>
    </lineage>
</organism>
<gene>
    <name evidence="2" type="ORF">BDD43_4519</name>
</gene>
<dbReference type="AlphaFoldDB" id="A0A495J5Y8"/>
<accession>A0A495J5Y8</accession>
<dbReference type="InterPro" id="IPR025408">
    <property type="entry name" value="DUF4134"/>
</dbReference>
<keyword evidence="1" id="KW-0472">Membrane</keyword>
<reference evidence="2 3" key="1">
    <citation type="submission" date="2018-10" db="EMBL/GenBank/DDBJ databases">
        <title>Genomic Encyclopedia of Archaeal and Bacterial Type Strains, Phase II (KMG-II): from individual species to whole genera.</title>
        <authorList>
            <person name="Goeker M."/>
        </authorList>
    </citation>
    <scope>NUCLEOTIDE SEQUENCE [LARGE SCALE GENOMIC DNA]</scope>
    <source>
        <strain evidence="2 3">DSM 18602</strain>
    </source>
</reference>
<sequence>MKSLLKAVYQYFKNGISDYRALPADKKRIAFTKTLMFLSGLLTVNICFAQDGSAGITEATTMVKGYFDAGCNLMYAIGAILGIVGAIKVFRKWNEGEPDTNKVAAAWFGSCIFLVVVATVIKSFFGL</sequence>
<protein>
    <submittedName>
        <fullName evidence="2">Uncharacterized protein DUF4134</fullName>
    </submittedName>
</protein>
<proteinExistence type="predicted"/>
<feature type="transmembrane region" description="Helical" evidence="1">
    <location>
        <begin position="73"/>
        <end position="91"/>
    </location>
</feature>
<dbReference type="Proteomes" id="UP000268007">
    <property type="component" value="Unassembled WGS sequence"/>
</dbReference>
<evidence type="ECO:0000313" key="2">
    <source>
        <dbReference type="EMBL" id="RKR84287.1"/>
    </source>
</evidence>
<dbReference type="EMBL" id="RBKU01000001">
    <property type="protein sequence ID" value="RKR84287.1"/>
    <property type="molecule type" value="Genomic_DNA"/>
</dbReference>
<name>A0A495J5Y8_9SPHI</name>
<keyword evidence="3" id="KW-1185">Reference proteome</keyword>
<dbReference type="Pfam" id="PF13572">
    <property type="entry name" value="DUF4134"/>
    <property type="match status" value="1"/>
</dbReference>